<protein>
    <recommendedName>
        <fullName evidence="4">Secreted protein</fullName>
    </recommendedName>
</protein>
<proteinExistence type="predicted"/>
<accession>A0A197K7U2</accession>
<dbReference type="Proteomes" id="UP000078512">
    <property type="component" value="Unassembled WGS sequence"/>
</dbReference>
<gene>
    <name evidence="2" type="ORF">K457DRAFT_15844</name>
</gene>
<evidence type="ECO:0000256" key="1">
    <source>
        <dbReference type="SAM" id="SignalP"/>
    </source>
</evidence>
<feature type="chain" id="PRO_5008276647" description="Secreted protein" evidence="1">
    <location>
        <begin position="17"/>
        <end position="99"/>
    </location>
</feature>
<keyword evidence="3" id="KW-1185">Reference proteome</keyword>
<dbReference type="AlphaFoldDB" id="A0A197K7U2"/>
<organism evidence="2 3">
    <name type="scientific">Linnemannia elongata AG-77</name>
    <dbReference type="NCBI Taxonomy" id="1314771"/>
    <lineage>
        <taxon>Eukaryota</taxon>
        <taxon>Fungi</taxon>
        <taxon>Fungi incertae sedis</taxon>
        <taxon>Mucoromycota</taxon>
        <taxon>Mortierellomycotina</taxon>
        <taxon>Mortierellomycetes</taxon>
        <taxon>Mortierellales</taxon>
        <taxon>Mortierellaceae</taxon>
        <taxon>Linnemannia</taxon>
    </lineage>
</organism>
<evidence type="ECO:0000313" key="2">
    <source>
        <dbReference type="EMBL" id="OAQ32771.1"/>
    </source>
</evidence>
<keyword evidence="1" id="KW-0732">Signal</keyword>
<feature type="signal peptide" evidence="1">
    <location>
        <begin position="1"/>
        <end position="16"/>
    </location>
</feature>
<name>A0A197K7U2_9FUNG</name>
<reference evidence="2 3" key="1">
    <citation type="submission" date="2016-05" db="EMBL/GenBank/DDBJ databases">
        <title>Genome sequencing reveals origins of a unique bacterial endosymbiosis in the earliest lineages of terrestrial Fungi.</title>
        <authorList>
            <consortium name="DOE Joint Genome Institute"/>
            <person name="Uehling J."/>
            <person name="Gryganskyi A."/>
            <person name="Hameed K."/>
            <person name="Tschaplinski T."/>
            <person name="Misztal P."/>
            <person name="Wu S."/>
            <person name="Desiro A."/>
            <person name="Vande Pol N."/>
            <person name="Du Z.-Y."/>
            <person name="Zienkiewicz A."/>
            <person name="Zienkiewicz K."/>
            <person name="Morin E."/>
            <person name="Tisserant E."/>
            <person name="Splivallo R."/>
            <person name="Hainaut M."/>
            <person name="Henrissat B."/>
            <person name="Ohm R."/>
            <person name="Kuo A."/>
            <person name="Yan J."/>
            <person name="Lipzen A."/>
            <person name="Nolan M."/>
            <person name="Labutti K."/>
            <person name="Barry K."/>
            <person name="Goldstein A."/>
            <person name="Labbe J."/>
            <person name="Schadt C."/>
            <person name="Tuskan G."/>
            <person name="Grigoriev I."/>
            <person name="Martin F."/>
            <person name="Vilgalys R."/>
            <person name="Bonito G."/>
        </authorList>
    </citation>
    <scope>NUCLEOTIDE SEQUENCE [LARGE SCALE GENOMIC DNA]</scope>
    <source>
        <strain evidence="2 3">AG-77</strain>
    </source>
</reference>
<evidence type="ECO:0008006" key="4">
    <source>
        <dbReference type="Google" id="ProtNLM"/>
    </source>
</evidence>
<evidence type="ECO:0000313" key="3">
    <source>
        <dbReference type="Proteomes" id="UP000078512"/>
    </source>
</evidence>
<sequence length="99" mass="11325">MLFLLLFSSLRYFVLSDDSITFEELVDSDSSNNRNINKQKSNSRGSWKCTTVHSTLGSRRSTTDPKAQFGISDALFQVQYALFWKHLGRFGKLCSLHLD</sequence>
<dbReference type="EMBL" id="KV442023">
    <property type="protein sequence ID" value="OAQ32771.1"/>
    <property type="molecule type" value="Genomic_DNA"/>
</dbReference>